<dbReference type="Proteomes" id="UP000320184">
    <property type="component" value="Unassembled WGS sequence"/>
</dbReference>
<keyword evidence="1" id="KW-1133">Transmembrane helix</keyword>
<dbReference type="PANTHER" id="PTHR33371:SF4">
    <property type="entry name" value="INTERMEMBRANE PHOSPHOLIPID TRANSPORT SYSTEM BINDING PROTEIN MLAD"/>
    <property type="match status" value="1"/>
</dbReference>
<organism evidence="3 4">
    <name type="scientific">Eiseniibacteriota bacterium</name>
    <dbReference type="NCBI Taxonomy" id="2212470"/>
    <lineage>
        <taxon>Bacteria</taxon>
        <taxon>Candidatus Eiseniibacteriota</taxon>
    </lineage>
</organism>
<sequence length="297" mass="32696">MSRKTEIEVGITVLVAVAILIGGMAWLKDYSLHHSKRTWQVVFPQTGGLAASDEVLVNGIRKGDVTRMRLVGDKVIVELSLDRDITITRDSQVAIRNVGLMGEKVIAVDLKTTGAPYTTRDLIPGIYEKGLGEVMGQIGQSVDAVAALSEELRQVVTLLNKDGKLVNAVQNFSRTSEEMRLAVSENRAALREAIRNIDAASRTAKSLTTDREGQLRQALDNFASAADKMDQLSGRLDSLRAVIHTTTSRVERGEGTLGKLIKDDQLYAELHDSVQSLKELIEDIRAHPKKYLKISFF</sequence>
<dbReference type="EMBL" id="VBOT01000165">
    <property type="protein sequence ID" value="TMQ47817.1"/>
    <property type="molecule type" value="Genomic_DNA"/>
</dbReference>
<reference evidence="3 4" key="1">
    <citation type="journal article" date="2019" name="Nat. Microbiol.">
        <title>Mediterranean grassland soil C-N compound turnover is dependent on rainfall and depth, and is mediated by genomically divergent microorganisms.</title>
        <authorList>
            <person name="Diamond S."/>
            <person name="Andeer P.F."/>
            <person name="Li Z."/>
            <person name="Crits-Christoph A."/>
            <person name="Burstein D."/>
            <person name="Anantharaman K."/>
            <person name="Lane K.R."/>
            <person name="Thomas B.C."/>
            <person name="Pan C."/>
            <person name="Northen T.R."/>
            <person name="Banfield J.F."/>
        </authorList>
    </citation>
    <scope>NUCLEOTIDE SEQUENCE [LARGE SCALE GENOMIC DNA]</scope>
    <source>
        <strain evidence="3">WS_3</strain>
    </source>
</reference>
<gene>
    <name evidence="3" type="ORF">E6K73_13040</name>
</gene>
<name>A0A538S8X9_UNCEI</name>
<accession>A0A538S8X9</accession>
<feature type="transmembrane region" description="Helical" evidence="1">
    <location>
        <begin position="7"/>
        <end position="27"/>
    </location>
</feature>
<dbReference type="InterPro" id="IPR003399">
    <property type="entry name" value="Mce/MlaD"/>
</dbReference>
<feature type="domain" description="Mce/MlaD" evidence="2">
    <location>
        <begin position="38"/>
        <end position="109"/>
    </location>
</feature>
<evidence type="ECO:0000313" key="4">
    <source>
        <dbReference type="Proteomes" id="UP000320184"/>
    </source>
</evidence>
<keyword evidence="1" id="KW-0812">Transmembrane</keyword>
<comment type="caution">
    <text evidence="3">The sequence shown here is derived from an EMBL/GenBank/DDBJ whole genome shotgun (WGS) entry which is preliminary data.</text>
</comment>
<dbReference type="Pfam" id="PF02470">
    <property type="entry name" value="MlaD"/>
    <property type="match status" value="1"/>
</dbReference>
<evidence type="ECO:0000313" key="3">
    <source>
        <dbReference type="EMBL" id="TMQ47817.1"/>
    </source>
</evidence>
<evidence type="ECO:0000256" key="1">
    <source>
        <dbReference type="SAM" id="Phobius"/>
    </source>
</evidence>
<dbReference type="PANTHER" id="PTHR33371">
    <property type="entry name" value="INTERMEMBRANE PHOSPHOLIPID TRANSPORT SYSTEM BINDING PROTEIN MLAD-RELATED"/>
    <property type="match status" value="1"/>
</dbReference>
<keyword evidence="1" id="KW-0472">Membrane</keyword>
<dbReference type="InterPro" id="IPR052336">
    <property type="entry name" value="MlaD_Phospholipid_Transporter"/>
</dbReference>
<dbReference type="AlphaFoldDB" id="A0A538S8X9"/>
<proteinExistence type="predicted"/>
<protein>
    <submittedName>
        <fullName evidence="3">MCE family protein</fullName>
    </submittedName>
</protein>
<evidence type="ECO:0000259" key="2">
    <source>
        <dbReference type="Pfam" id="PF02470"/>
    </source>
</evidence>